<accession>A0A2X2WJV5</accession>
<protein>
    <submittedName>
        <fullName evidence="2">Uncharacterized protein</fullName>
    </submittedName>
</protein>
<reference evidence="2 3" key="1">
    <citation type="submission" date="2018-06" db="EMBL/GenBank/DDBJ databases">
        <authorList>
            <consortium name="Pathogen Informatics"/>
            <person name="Doyle S."/>
        </authorList>
    </citation>
    <scope>NUCLEOTIDE SEQUENCE [LARGE SCALE GENOMIC DNA]</scope>
    <source>
        <strain evidence="2 3">NCTC10786</strain>
    </source>
</reference>
<name>A0A2X2WJV5_CITKO</name>
<feature type="region of interest" description="Disordered" evidence="1">
    <location>
        <begin position="66"/>
        <end position="90"/>
    </location>
</feature>
<evidence type="ECO:0000256" key="1">
    <source>
        <dbReference type="SAM" id="MobiDB-lite"/>
    </source>
</evidence>
<dbReference type="AlphaFoldDB" id="A0A2X2WJV5"/>
<proteinExistence type="predicted"/>
<gene>
    <name evidence="2" type="ORF">NCTC10786_05802</name>
</gene>
<evidence type="ECO:0000313" key="2">
    <source>
        <dbReference type="EMBL" id="SQB40694.1"/>
    </source>
</evidence>
<evidence type="ECO:0000313" key="3">
    <source>
        <dbReference type="Proteomes" id="UP000251584"/>
    </source>
</evidence>
<dbReference type="Proteomes" id="UP000251584">
    <property type="component" value="Unassembled WGS sequence"/>
</dbReference>
<organism evidence="2 3">
    <name type="scientific">Citrobacter koseri</name>
    <name type="common">Citrobacter diversus</name>
    <dbReference type="NCBI Taxonomy" id="545"/>
    <lineage>
        <taxon>Bacteria</taxon>
        <taxon>Pseudomonadati</taxon>
        <taxon>Pseudomonadota</taxon>
        <taxon>Gammaproteobacteria</taxon>
        <taxon>Enterobacterales</taxon>
        <taxon>Enterobacteriaceae</taxon>
        <taxon>Citrobacter</taxon>
    </lineage>
</organism>
<sequence>MPGCAPQLRVASTLSQKRVVKAEGAGHSGPMFKPDNAEYAFLARVPKGWDYFGPLPRCSPRIWAPKPHGSRLALGQNNRQRRSRSIEDTA</sequence>
<dbReference type="EMBL" id="UAVY01000010">
    <property type="protein sequence ID" value="SQB40694.1"/>
    <property type="molecule type" value="Genomic_DNA"/>
</dbReference>